<accession>A0A7I9V8N0</accession>
<keyword evidence="2" id="KW-0472">Membrane</keyword>
<proteinExistence type="predicted"/>
<sequence>MRPDAHRRGYYAGVLIVGVALSVVGNGLHAWSLWHAEHPDGASPSGLGPGWSVAGVTIFPVLLLMMTELLMLVVKRFDGAIGRVLIVIAAVVAAISFAISYESLAYTARVVLGVSPVLAWAAPLAVDLPIIGATIALWAASDRIRRDTAASDEGHSPYAAETFDERSPVFGEQSIAVSAVDLIDGADTELDRVLSANGMVTASGDRSTNTMTDEIGCSANASEAFAEHVGIAGEPVSPITCESLDEQRGDAAEQARSNTSEAFDERSASAGRAFAERVRQAANSRADAAVVERVLDLSAAGGSRRAVADAAGMSASTVSGLVRVAEELRAIEGQRRTALAVVNN</sequence>
<dbReference type="InterPro" id="IPR021235">
    <property type="entry name" value="DUF2637"/>
</dbReference>
<keyword evidence="4" id="KW-1185">Reference proteome</keyword>
<dbReference type="Proteomes" id="UP000444960">
    <property type="component" value="Unassembled WGS sequence"/>
</dbReference>
<evidence type="ECO:0000313" key="4">
    <source>
        <dbReference type="Proteomes" id="UP000444960"/>
    </source>
</evidence>
<keyword evidence="2" id="KW-0812">Transmembrane</keyword>
<feature type="transmembrane region" description="Helical" evidence="2">
    <location>
        <begin position="80"/>
        <end position="99"/>
    </location>
</feature>
<dbReference type="Pfam" id="PF10935">
    <property type="entry name" value="DUF2637"/>
    <property type="match status" value="1"/>
</dbReference>
<dbReference type="AlphaFoldDB" id="A0A7I9V8N0"/>
<dbReference type="EMBL" id="BJOV01000003">
    <property type="protein sequence ID" value="GEE01450.1"/>
    <property type="molecule type" value="Genomic_DNA"/>
</dbReference>
<feature type="region of interest" description="Disordered" evidence="1">
    <location>
        <begin position="247"/>
        <end position="268"/>
    </location>
</feature>
<protein>
    <recommendedName>
        <fullName evidence="5">DUF2637 domain-containing protein</fullName>
    </recommendedName>
</protein>
<dbReference type="RefSeq" id="WP_228461413.1">
    <property type="nucleotide sequence ID" value="NZ_BJOV01000003.1"/>
</dbReference>
<name>A0A7I9V8N0_9ACTN</name>
<feature type="transmembrane region" description="Helical" evidence="2">
    <location>
        <begin position="51"/>
        <end position="73"/>
    </location>
</feature>
<comment type="caution">
    <text evidence="3">The sequence shown here is derived from an EMBL/GenBank/DDBJ whole genome shotgun (WGS) entry which is preliminary data.</text>
</comment>
<reference evidence="4" key="1">
    <citation type="submission" date="2019-06" db="EMBL/GenBank/DDBJ databases">
        <title>Gordonia isolated from sludge of a wastewater treatment plant.</title>
        <authorList>
            <person name="Tamura T."/>
            <person name="Aoyama K."/>
            <person name="Kang Y."/>
            <person name="Saito S."/>
            <person name="Akiyama N."/>
            <person name="Yazawa K."/>
            <person name="Gonoi T."/>
            <person name="Mikami Y."/>
        </authorList>
    </citation>
    <scope>NUCLEOTIDE SEQUENCE [LARGE SCALE GENOMIC DNA]</scope>
    <source>
        <strain evidence="4">NBRC 107696</strain>
    </source>
</reference>
<feature type="transmembrane region" description="Helical" evidence="2">
    <location>
        <begin position="12"/>
        <end position="31"/>
    </location>
</feature>
<evidence type="ECO:0000256" key="2">
    <source>
        <dbReference type="SAM" id="Phobius"/>
    </source>
</evidence>
<feature type="transmembrane region" description="Helical" evidence="2">
    <location>
        <begin position="119"/>
        <end position="140"/>
    </location>
</feature>
<organism evidence="3 4">
    <name type="scientific">Gordonia spumicola</name>
    <dbReference type="NCBI Taxonomy" id="589161"/>
    <lineage>
        <taxon>Bacteria</taxon>
        <taxon>Bacillati</taxon>
        <taxon>Actinomycetota</taxon>
        <taxon>Actinomycetes</taxon>
        <taxon>Mycobacteriales</taxon>
        <taxon>Gordoniaceae</taxon>
        <taxon>Gordonia</taxon>
    </lineage>
</organism>
<gene>
    <name evidence="3" type="ORF">nbrc107696_18960</name>
</gene>
<evidence type="ECO:0000313" key="3">
    <source>
        <dbReference type="EMBL" id="GEE01450.1"/>
    </source>
</evidence>
<keyword evidence="2" id="KW-1133">Transmembrane helix</keyword>
<evidence type="ECO:0000256" key="1">
    <source>
        <dbReference type="SAM" id="MobiDB-lite"/>
    </source>
</evidence>
<evidence type="ECO:0008006" key="5">
    <source>
        <dbReference type="Google" id="ProtNLM"/>
    </source>
</evidence>